<proteinExistence type="predicted"/>
<gene>
    <name evidence="3" type="ORF">M0813_16887</name>
</gene>
<protein>
    <submittedName>
        <fullName evidence="3">Uncharacterized protein</fullName>
    </submittedName>
</protein>
<dbReference type="Proteomes" id="UP001150062">
    <property type="component" value="Unassembled WGS sequence"/>
</dbReference>
<feature type="coiled-coil region" evidence="1">
    <location>
        <begin position="236"/>
        <end position="268"/>
    </location>
</feature>
<keyword evidence="2" id="KW-1133">Transmembrane helix</keyword>
<keyword evidence="1" id="KW-0175">Coiled coil</keyword>
<evidence type="ECO:0000256" key="1">
    <source>
        <dbReference type="SAM" id="Coils"/>
    </source>
</evidence>
<feature type="transmembrane region" description="Helical" evidence="2">
    <location>
        <begin position="62"/>
        <end position="84"/>
    </location>
</feature>
<sequence>MVNWRLAKVFLFGGGSNDHFIETYPWWVYLGDYFSRFLEIFSECISPIYEFSESLTLPIPPIAVFLILITAIFVLVVLIFVFTVDKILNLLRSKKAKKIPTVLIFDSLKRRLFPLLKYNEVAKKKPVNETEIEGTFKIAPGILNYSTDEEKKKFNPKQQFHFVDCPTNMYDGVSTFLPIVSKIIFVVNTSVLNSPNPFQQLIYTLQQTIIKKKDPKICVMVDEGENHLDAIQKRLFNELKARSKRMKKKQNEQEKKDLQKKAEMISFEYCDLKKPDYTPILNFIYH</sequence>
<evidence type="ECO:0000313" key="3">
    <source>
        <dbReference type="EMBL" id="KAJ6249467.1"/>
    </source>
</evidence>
<keyword evidence="4" id="KW-1185">Reference proteome</keyword>
<evidence type="ECO:0000313" key="4">
    <source>
        <dbReference type="Proteomes" id="UP001150062"/>
    </source>
</evidence>
<keyword evidence="2" id="KW-0812">Transmembrane</keyword>
<dbReference type="EMBL" id="JAOAOG010000098">
    <property type="protein sequence ID" value="KAJ6249467.1"/>
    <property type="molecule type" value="Genomic_DNA"/>
</dbReference>
<organism evidence="3 4">
    <name type="scientific">Anaeramoeba flamelloides</name>
    <dbReference type="NCBI Taxonomy" id="1746091"/>
    <lineage>
        <taxon>Eukaryota</taxon>
        <taxon>Metamonada</taxon>
        <taxon>Anaeramoebidae</taxon>
        <taxon>Anaeramoeba</taxon>
    </lineage>
</organism>
<accession>A0ABQ8YXU0</accession>
<reference evidence="3" key="1">
    <citation type="submission" date="2022-08" db="EMBL/GenBank/DDBJ databases">
        <title>Novel sulfate-reducing endosymbionts in the free-living metamonad Anaeramoeba.</title>
        <authorList>
            <person name="Jerlstrom-Hultqvist J."/>
            <person name="Cepicka I."/>
            <person name="Gallot-Lavallee L."/>
            <person name="Salas-Leiva D."/>
            <person name="Curtis B.A."/>
            <person name="Zahonova K."/>
            <person name="Pipaliya S."/>
            <person name="Dacks J."/>
            <person name="Roger A.J."/>
        </authorList>
    </citation>
    <scope>NUCLEOTIDE SEQUENCE</scope>
    <source>
        <strain evidence="3">Schooner1</strain>
    </source>
</reference>
<name>A0ABQ8YXU0_9EUKA</name>
<comment type="caution">
    <text evidence="3">The sequence shown here is derived from an EMBL/GenBank/DDBJ whole genome shotgun (WGS) entry which is preliminary data.</text>
</comment>
<keyword evidence="2" id="KW-0472">Membrane</keyword>
<evidence type="ECO:0000256" key="2">
    <source>
        <dbReference type="SAM" id="Phobius"/>
    </source>
</evidence>